<gene>
    <name evidence="3" type="ORF">BN53_01005</name>
</gene>
<dbReference type="SUPFAM" id="SSF56349">
    <property type="entry name" value="DNA breaking-rejoining enzymes"/>
    <property type="match status" value="1"/>
</dbReference>
<dbReference type="InterPro" id="IPR011010">
    <property type="entry name" value="DNA_brk_join_enz"/>
</dbReference>
<dbReference type="Gene3D" id="1.10.443.10">
    <property type="entry name" value="Intergrase catalytic core"/>
    <property type="match status" value="1"/>
</dbReference>
<dbReference type="InterPro" id="IPR050090">
    <property type="entry name" value="Tyrosine_recombinase_XerCD"/>
</dbReference>
<dbReference type="EMBL" id="CAKD01000010">
    <property type="protein sequence ID" value="CCI84692.1"/>
    <property type="molecule type" value="Genomic_DNA"/>
</dbReference>
<dbReference type="InterPro" id="IPR013762">
    <property type="entry name" value="Integrase-like_cat_sf"/>
</dbReference>
<dbReference type="OrthoDB" id="9788852at2"/>
<dbReference type="PANTHER" id="PTHR30349">
    <property type="entry name" value="PHAGE INTEGRASE-RELATED"/>
    <property type="match status" value="1"/>
</dbReference>
<evidence type="ECO:0000256" key="1">
    <source>
        <dbReference type="ARBA" id="ARBA00023172"/>
    </source>
</evidence>
<dbReference type="PANTHER" id="PTHR30349:SF82">
    <property type="entry name" value="INTEGRASE_RECOMBINASE YOEC-RELATED"/>
    <property type="match status" value="1"/>
</dbReference>
<dbReference type="RefSeq" id="WP_009559246.1">
    <property type="nucleotide sequence ID" value="NZ_AYZN01000006.1"/>
</dbReference>
<protein>
    <submittedName>
        <fullName evidence="3">Tyrosine recombinase Int</fullName>
    </submittedName>
</protein>
<keyword evidence="1" id="KW-0233">DNA recombination</keyword>
<dbReference type="GO" id="GO:0015074">
    <property type="term" value="P:DNA integration"/>
    <property type="evidence" value="ECO:0007669"/>
    <property type="project" value="InterPro"/>
</dbReference>
<evidence type="ECO:0000313" key="4">
    <source>
        <dbReference type="Proteomes" id="UP000009311"/>
    </source>
</evidence>
<evidence type="ECO:0000259" key="2">
    <source>
        <dbReference type="PROSITE" id="PS51898"/>
    </source>
</evidence>
<organism evidence="3 4">
    <name type="scientific">Lactobacillus pasteurii DSM 23907 = CRBIP 24.76</name>
    <dbReference type="NCBI Taxonomy" id="1423790"/>
    <lineage>
        <taxon>Bacteria</taxon>
        <taxon>Bacillati</taxon>
        <taxon>Bacillota</taxon>
        <taxon>Bacilli</taxon>
        <taxon>Lactobacillales</taxon>
        <taxon>Lactobacillaceae</taxon>
        <taxon>Lactobacillus</taxon>
    </lineage>
</organism>
<dbReference type="GO" id="GO:0003677">
    <property type="term" value="F:DNA binding"/>
    <property type="evidence" value="ECO:0007669"/>
    <property type="project" value="InterPro"/>
</dbReference>
<name>I7IYS6_9LACO</name>
<dbReference type="InterPro" id="IPR002104">
    <property type="entry name" value="Integrase_catalytic"/>
</dbReference>
<dbReference type="GO" id="GO:0006310">
    <property type="term" value="P:DNA recombination"/>
    <property type="evidence" value="ECO:0007669"/>
    <property type="project" value="UniProtKB-KW"/>
</dbReference>
<comment type="caution">
    <text evidence="3">The sequence shown here is derived from an EMBL/GenBank/DDBJ whole genome shotgun (WGS) entry which is preliminary data.</text>
</comment>
<dbReference type="eggNOG" id="COG0582">
    <property type="taxonomic scope" value="Bacteria"/>
</dbReference>
<keyword evidence="4" id="KW-1185">Reference proteome</keyword>
<accession>I7IYS6</accession>
<dbReference type="STRING" id="1423790.BN53_01005"/>
<reference evidence="3 4" key="1">
    <citation type="submission" date="2012-06" db="EMBL/GenBank/DDBJ databases">
        <title>Draft Genome Sequence of Lactobacillus pasteurii CRBIP 24.76T.</title>
        <authorList>
            <person name="Cousin S."/>
            <person name="Bouchier C."/>
            <person name="Loux V."/>
            <person name="Ma L."/>
            <person name="Creno S."/>
            <person name="Bizet C."/>
            <person name="Clermont D."/>
        </authorList>
    </citation>
    <scope>NUCLEOTIDE SEQUENCE [LARGE SCALE GENOMIC DNA]</scope>
    <source>
        <strain evidence="4">CRBIP 24.76T</strain>
    </source>
</reference>
<dbReference type="AlphaFoldDB" id="I7IYS6"/>
<sequence>MAKQSKKRQIHNVKPIRDSVVMEEVQDALKNQTEDGMRNYTIFQTGKATLLRVSDVLALKKSDVYEENGEIKRNAYTFDQKTGKPNTLFLMPVAKDLTDYYNYLKQYQKEHPRVKVFSSQWLFPSFRHPQKHIDGKRYWHIMDDVGKMLGINYLGTHTMRKTGAYRVYQQSGHDIGLVMKLLNHSSESMTLRYIGVDRETIESKLSKIDFG</sequence>
<feature type="domain" description="Tyr recombinase" evidence="2">
    <location>
        <begin position="15"/>
        <end position="206"/>
    </location>
</feature>
<dbReference type="Pfam" id="PF00589">
    <property type="entry name" value="Phage_integrase"/>
    <property type="match status" value="1"/>
</dbReference>
<dbReference type="Proteomes" id="UP000009311">
    <property type="component" value="Unassembled WGS sequence"/>
</dbReference>
<evidence type="ECO:0000313" key="3">
    <source>
        <dbReference type="EMBL" id="CCI84692.1"/>
    </source>
</evidence>
<dbReference type="PROSITE" id="PS51898">
    <property type="entry name" value="TYR_RECOMBINASE"/>
    <property type="match status" value="1"/>
</dbReference>
<proteinExistence type="predicted"/>